<organism evidence="2 3">
    <name type="scientific">Opisthorchis viverrini</name>
    <name type="common">Southeast Asian liver fluke</name>
    <dbReference type="NCBI Taxonomy" id="6198"/>
    <lineage>
        <taxon>Eukaryota</taxon>
        <taxon>Metazoa</taxon>
        <taxon>Spiralia</taxon>
        <taxon>Lophotrochozoa</taxon>
        <taxon>Platyhelminthes</taxon>
        <taxon>Trematoda</taxon>
        <taxon>Digenea</taxon>
        <taxon>Opisthorchiida</taxon>
        <taxon>Opisthorchiata</taxon>
        <taxon>Opisthorchiidae</taxon>
        <taxon>Opisthorchis</taxon>
    </lineage>
</organism>
<feature type="region of interest" description="Disordered" evidence="1">
    <location>
        <begin position="1"/>
        <end position="28"/>
    </location>
</feature>
<dbReference type="AlphaFoldDB" id="A0A074ZR65"/>
<proteinExistence type="predicted"/>
<accession>A0A074ZR65</accession>
<dbReference type="Proteomes" id="UP000054324">
    <property type="component" value="Unassembled WGS sequence"/>
</dbReference>
<protein>
    <submittedName>
        <fullName evidence="2">Uncharacterized protein</fullName>
    </submittedName>
</protein>
<name>A0A074ZR65_OPIVI</name>
<dbReference type="GeneID" id="20317780"/>
<dbReference type="EMBL" id="KL596670">
    <property type="protein sequence ID" value="KER29903.1"/>
    <property type="molecule type" value="Genomic_DNA"/>
</dbReference>
<dbReference type="RefSeq" id="XP_009166376.1">
    <property type="nucleotide sequence ID" value="XM_009168112.1"/>
</dbReference>
<keyword evidence="3" id="KW-1185">Reference proteome</keyword>
<reference evidence="2 3" key="1">
    <citation type="submission" date="2013-11" db="EMBL/GenBank/DDBJ databases">
        <title>Opisthorchis viverrini - life in the bile duct.</title>
        <authorList>
            <person name="Young N.D."/>
            <person name="Nagarajan N."/>
            <person name="Lin S.J."/>
            <person name="Korhonen P.K."/>
            <person name="Jex A.R."/>
            <person name="Hall R.S."/>
            <person name="Safavi-Hemami H."/>
            <person name="Kaewkong W."/>
            <person name="Bertrand D."/>
            <person name="Gao S."/>
            <person name="Seet Q."/>
            <person name="Wongkham S."/>
            <person name="Teh B.T."/>
            <person name="Wongkham C."/>
            <person name="Intapan P.M."/>
            <person name="Maleewong W."/>
            <person name="Yang X."/>
            <person name="Hu M."/>
            <person name="Wang Z."/>
            <person name="Hofmann A."/>
            <person name="Sternberg P.W."/>
            <person name="Tan P."/>
            <person name="Wang J."/>
            <person name="Gasser R.B."/>
        </authorList>
    </citation>
    <scope>NUCLEOTIDE SEQUENCE [LARGE SCALE GENOMIC DNA]</scope>
</reference>
<gene>
    <name evidence="2" type="ORF">T265_03593</name>
</gene>
<dbReference type="KEGG" id="ovi:T265_03593"/>
<evidence type="ECO:0000313" key="3">
    <source>
        <dbReference type="Proteomes" id="UP000054324"/>
    </source>
</evidence>
<dbReference type="CTD" id="20317780"/>
<feature type="compositionally biased region" description="Polar residues" evidence="1">
    <location>
        <begin position="1"/>
        <end position="11"/>
    </location>
</feature>
<sequence length="82" mass="9164">MDTSVRVQGTSILKRKRPRSNGPTSKVKMNIRKPSRATEDLTGERIAGLASRFRQWKRKQKGIPVTDAAVQCKPPDTLVNGF</sequence>
<evidence type="ECO:0000313" key="2">
    <source>
        <dbReference type="EMBL" id="KER29903.1"/>
    </source>
</evidence>
<evidence type="ECO:0000256" key="1">
    <source>
        <dbReference type="SAM" id="MobiDB-lite"/>
    </source>
</evidence>